<keyword evidence="2" id="KW-0479">Metal-binding</keyword>
<accession>A0A1J5NH21</accession>
<keyword evidence="6" id="KW-1185">Reference proteome</keyword>
<dbReference type="InterPro" id="IPR035938">
    <property type="entry name" value="Hemerythrin-like_sf"/>
</dbReference>
<organism evidence="5 6">
    <name type="scientific">Pseudodesulfovibrio hydrargyri</name>
    <dbReference type="NCBI Taxonomy" id="2125990"/>
    <lineage>
        <taxon>Bacteria</taxon>
        <taxon>Pseudomonadati</taxon>
        <taxon>Thermodesulfobacteriota</taxon>
        <taxon>Desulfovibrionia</taxon>
        <taxon>Desulfovibrionales</taxon>
        <taxon>Desulfovibrionaceae</taxon>
    </lineage>
</organism>
<evidence type="ECO:0000313" key="6">
    <source>
        <dbReference type="Proteomes" id="UP000181901"/>
    </source>
</evidence>
<dbReference type="SUPFAM" id="SSF47188">
    <property type="entry name" value="Hemerythrin-like"/>
    <property type="match status" value="1"/>
</dbReference>
<dbReference type="PANTHER" id="PTHR37164:SF1">
    <property type="entry name" value="BACTERIOHEMERYTHRIN"/>
    <property type="match status" value="1"/>
</dbReference>
<comment type="similarity">
    <text evidence="1">Belongs to the hemerythrin family.</text>
</comment>
<evidence type="ECO:0000256" key="2">
    <source>
        <dbReference type="ARBA" id="ARBA00022723"/>
    </source>
</evidence>
<sequence length="144" mass="16347">MSAKPNPAGYSPELALGIPELDDQHQGLFTLLGRIDAVSPDMYRQLDDDETDEMLDIMNDLKDSAMQHFSFEENLMGEADYPGLDDQQDAHERFLDDITRMEAELMNGTSVPPVKIHGFLADWFDGHIREMDLPFARFRKDNAG</sequence>
<dbReference type="PANTHER" id="PTHR37164">
    <property type="entry name" value="BACTERIOHEMERYTHRIN"/>
    <property type="match status" value="1"/>
</dbReference>
<dbReference type="InterPro" id="IPR050669">
    <property type="entry name" value="Hemerythrin"/>
</dbReference>
<evidence type="ECO:0000313" key="5">
    <source>
        <dbReference type="EMBL" id="OIQ50993.1"/>
    </source>
</evidence>
<evidence type="ECO:0000259" key="4">
    <source>
        <dbReference type="Pfam" id="PF01814"/>
    </source>
</evidence>
<dbReference type="RefSeq" id="WP_071546381.1">
    <property type="nucleotide sequence ID" value="NZ_LKAQ01000004.1"/>
</dbReference>
<evidence type="ECO:0000256" key="1">
    <source>
        <dbReference type="ARBA" id="ARBA00010587"/>
    </source>
</evidence>
<dbReference type="Gene3D" id="1.20.120.50">
    <property type="entry name" value="Hemerythrin-like"/>
    <property type="match status" value="1"/>
</dbReference>
<proteinExistence type="inferred from homology"/>
<reference evidence="5 6" key="1">
    <citation type="submission" date="2015-09" db="EMBL/GenBank/DDBJ databases">
        <title>Genome of Desulfovibrio dechloracetivorans BerOc1, a mercury methylating strain isolated from highly hydrocarbons and metals contaminated coastal sediments.</title>
        <authorList>
            <person name="Goni Urriza M."/>
            <person name="Gassie C."/>
            <person name="Bouchez O."/>
            <person name="Klopp C."/>
            <person name="Ranchou-Peyruse A."/>
            <person name="Remy G."/>
        </authorList>
    </citation>
    <scope>NUCLEOTIDE SEQUENCE [LARGE SCALE GENOMIC DNA]</scope>
    <source>
        <strain evidence="5 6">BerOc1</strain>
    </source>
</reference>
<gene>
    <name evidence="5" type="ORF">BerOc1_02938</name>
</gene>
<evidence type="ECO:0000256" key="3">
    <source>
        <dbReference type="ARBA" id="ARBA00023004"/>
    </source>
</evidence>
<comment type="caution">
    <text evidence="5">The sequence shown here is derived from an EMBL/GenBank/DDBJ whole genome shotgun (WGS) entry which is preliminary data.</text>
</comment>
<name>A0A1J5NH21_9BACT</name>
<dbReference type="Pfam" id="PF01814">
    <property type="entry name" value="Hemerythrin"/>
    <property type="match status" value="1"/>
</dbReference>
<dbReference type="AlphaFoldDB" id="A0A1J5NH21"/>
<dbReference type="OrthoDB" id="9774644at2"/>
<protein>
    <submittedName>
        <fullName evidence="5">Bacteriohemerythrin</fullName>
    </submittedName>
</protein>
<dbReference type="InterPro" id="IPR012312">
    <property type="entry name" value="Hemerythrin-like"/>
</dbReference>
<dbReference type="InterPro" id="IPR012827">
    <property type="entry name" value="Hemerythrin_metal-bd"/>
</dbReference>
<dbReference type="EMBL" id="LKAQ01000004">
    <property type="protein sequence ID" value="OIQ50993.1"/>
    <property type="molecule type" value="Genomic_DNA"/>
</dbReference>
<keyword evidence="3" id="KW-0408">Iron</keyword>
<dbReference type="Proteomes" id="UP000181901">
    <property type="component" value="Unassembled WGS sequence"/>
</dbReference>
<dbReference type="GO" id="GO:0046872">
    <property type="term" value="F:metal ion binding"/>
    <property type="evidence" value="ECO:0007669"/>
    <property type="project" value="UniProtKB-KW"/>
</dbReference>
<feature type="domain" description="Hemerythrin-like" evidence="4">
    <location>
        <begin position="17"/>
        <end position="132"/>
    </location>
</feature>
<dbReference type="CDD" id="cd12107">
    <property type="entry name" value="Hemerythrin"/>
    <property type="match status" value="1"/>
</dbReference>
<dbReference type="NCBIfam" id="TIGR02481">
    <property type="entry name" value="hemeryth_dom"/>
    <property type="match status" value="1"/>
</dbReference>